<proteinExistence type="inferred from homology"/>
<evidence type="ECO:0000256" key="3">
    <source>
        <dbReference type="ARBA" id="ARBA00020975"/>
    </source>
</evidence>
<dbReference type="InterPro" id="IPR048682">
    <property type="entry name" value="COG4"/>
</dbReference>
<feature type="region of interest" description="Disordered" evidence="9">
    <location>
        <begin position="356"/>
        <end position="382"/>
    </location>
</feature>
<evidence type="ECO:0000313" key="11">
    <source>
        <dbReference type="EMBL" id="TFK26371.1"/>
    </source>
</evidence>
<dbReference type="GO" id="GO:0000139">
    <property type="term" value="C:Golgi membrane"/>
    <property type="evidence" value="ECO:0007669"/>
    <property type="project" value="UniProtKB-SubCell"/>
</dbReference>
<dbReference type="Proteomes" id="UP000307440">
    <property type="component" value="Unassembled WGS sequence"/>
</dbReference>
<feature type="compositionally biased region" description="Basic and acidic residues" evidence="9">
    <location>
        <begin position="366"/>
        <end position="378"/>
    </location>
</feature>
<evidence type="ECO:0000256" key="2">
    <source>
        <dbReference type="ARBA" id="ARBA00009215"/>
    </source>
</evidence>
<comment type="similarity">
    <text evidence="2">Belongs to the COG4 family.</text>
</comment>
<keyword evidence="4" id="KW-0813">Transport</keyword>
<accession>A0A5C3LD83</accession>
<dbReference type="OrthoDB" id="47059at2759"/>
<dbReference type="PANTHER" id="PTHR24016:SF0">
    <property type="entry name" value="CONSERVED OLIGOMERIC GOLGI COMPLEX SUBUNIT 4"/>
    <property type="match status" value="1"/>
</dbReference>
<dbReference type="InterPro" id="IPR048684">
    <property type="entry name" value="COG4_C"/>
</dbReference>
<evidence type="ECO:0000256" key="5">
    <source>
        <dbReference type="ARBA" id="ARBA00022927"/>
    </source>
</evidence>
<keyword evidence="7" id="KW-0472">Membrane</keyword>
<gene>
    <name evidence="11" type="ORF">FA15DRAFT_667453</name>
</gene>
<evidence type="ECO:0000256" key="9">
    <source>
        <dbReference type="SAM" id="MobiDB-lite"/>
    </source>
</evidence>
<evidence type="ECO:0000256" key="6">
    <source>
        <dbReference type="ARBA" id="ARBA00023034"/>
    </source>
</evidence>
<evidence type="ECO:0000259" key="10">
    <source>
        <dbReference type="SMART" id="SM00762"/>
    </source>
</evidence>
<evidence type="ECO:0000256" key="8">
    <source>
        <dbReference type="ARBA" id="ARBA00031340"/>
    </source>
</evidence>
<dbReference type="PANTHER" id="PTHR24016">
    <property type="entry name" value="CONSERVED OLIGOMERIC GOLGI COMPLEX SUBUNIT 4"/>
    <property type="match status" value="1"/>
</dbReference>
<dbReference type="EMBL" id="ML210175">
    <property type="protein sequence ID" value="TFK26371.1"/>
    <property type="molecule type" value="Genomic_DNA"/>
</dbReference>
<dbReference type="GO" id="GO:0015031">
    <property type="term" value="P:protein transport"/>
    <property type="evidence" value="ECO:0007669"/>
    <property type="project" value="UniProtKB-KW"/>
</dbReference>
<dbReference type="AlphaFoldDB" id="A0A5C3LD83"/>
<feature type="domain" description="COG4 transport protein middle alpha-helical bundle" evidence="10">
    <location>
        <begin position="164"/>
        <end position="482"/>
    </location>
</feature>
<dbReference type="Pfam" id="PF20663">
    <property type="entry name" value="COG4_N"/>
    <property type="match status" value="1"/>
</dbReference>
<dbReference type="SMART" id="SM00762">
    <property type="entry name" value="Cog4"/>
    <property type="match status" value="1"/>
</dbReference>
<evidence type="ECO:0000256" key="4">
    <source>
        <dbReference type="ARBA" id="ARBA00022448"/>
    </source>
</evidence>
<feature type="compositionally biased region" description="Acidic residues" evidence="9">
    <location>
        <begin position="356"/>
        <end position="365"/>
    </location>
</feature>
<protein>
    <recommendedName>
        <fullName evidence="3">Conserved oligomeric Golgi complex subunit 4</fullName>
    </recommendedName>
    <alternativeName>
        <fullName evidence="8">Component of oligomeric Golgi complex 4</fullName>
    </alternativeName>
</protein>
<comment type="subcellular location">
    <subcellularLocation>
        <location evidence="1">Golgi apparatus membrane</location>
        <topology evidence="1">Peripheral membrane protein</topology>
    </subcellularLocation>
</comment>
<keyword evidence="6" id="KW-0333">Golgi apparatus</keyword>
<name>A0A5C3LD83_COPMA</name>
<dbReference type="InterPro" id="IPR013167">
    <property type="entry name" value="COG4_M"/>
</dbReference>
<dbReference type="Gene3D" id="1.20.58.1970">
    <property type="match status" value="1"/>
</dbReference>
<sequence>MPRQNPRDLTTLSEILSCLSAYQSEEAELSKSLTELLNAREPIVASLDRLRLLIPKLDDAREEAEVLCGRVGSTARTAERVGSRVRSLDEEMGRIREAGERVGQVMDLKMSLSSLQNAVDAQDWESATTHCAKAMSIPTEVISGAFAESAVPTSESHLPPSQTLQTQRQKLLQVFRQRFEEASGLRDPTATTRFFKLFPAIGWEEEGLEAYAAFVVDLVRIRAPATAKTSNPLYYIAALTALFQSIAMIVDQHQPVVEKYYGAGKMKRVVQRLLDECDRVTKGLKGSWEEERSIKRKLSEINSNPPITLVSRKQLPPSDEAAVDPREIDKILSETSGMIGRWNMFRKFLLEALSDDSDSATEDGEEEKKEQEMDEKAAPPDTSLMDQTACQALFEELVTQYYIPFDVWYTRTVIDKAHRLSTPDSTASPVTTTAPDDAFYILKNVASRLLTTGSVACVRQSIAQYKDILERDYIGVYRKRLDDVYKSPGPVGGRPDKIERENRVTFITLLNDLDVSTLHLERLAVELAESPSIGQHFLDHQQADVRKLVSSLSSLTVKFKSTLRAGIEQLFNQLMRPRLRTFLQDIYRDVSYTLSEDQYAVAEYQDITRKRFIKAWENLMDGYKDVFSDNNYRSFFGLTLDIILRPWEKHVVSLRYTELGAIRFDRDLRAITAYLSSQTPFGDVREKLLRLQQISTLLNLDSEEDVDEFYNGSGITWKLTAQDAKAIVGLKV</sequence>
<dbReference type="STRING" id="230819.A0A5C3LD83"/>
<evidence type="ECO:0000256" key="1">
    <source>
        <dbReference type="ARBA" id="ARBA00004395"/>
    </source>
</evidence>
<dbReference type="InterPro" id="IPR048680">
    <property type="entry name" value="COG4_N"/>
</dbReference>
<reference evidence="11 12" key="1">
    <citation type="journal article" date="2019" name="Nat. Ecol. Evol.">
        <title>Megaphylogeny resolves global patterns of mushroom evolution.</title>
        <authorList>
            <person name="Varga T."/>
            <person name="Krizsan K."/>
            <person name="Foldi C."/>
            <person name="Dima B."/>
            <person name="Sanchez-Garcia M."/>
            <person name="Sanchez-Ramirez S."/>
            <person name="Szollosi G.J."/>
            <person name="Szarkandi J.G."/>
            <person name="Papp V."/>
            <person name="Albert L."/>
            <person name="Andreopoulos W."/>
            <person name="Angelini C."/>
            <person name="Antonin V."/>
            <person name="Barry K.W."/>
            <person name="Bougher N.L."/>
            <person name="Buchanan P."/>
            <person name="Buyck B."/>
            <person name="Bense V."/>
            <person name="Catcheside P."/>
            <person name="Chovatia M."/>
            <person name="Cooper J."/>
            <person name="Damon W."/>
            <person name="Desjardin D."/>
            <person name="Finy P."/>
            <person name="Geml J."/>
            <person name="Haridas S."/>
            <person name="Hughes K."/>
            <person name="Justo A."/>
            <person name="Karasinski D."/>
            <person name="Kautmanova I."/>
            <person name="Kiss B."/>
            <person name="Kocsube S."/>
            <person name="Kotiranta H."/>
            <person name="LaButti K.M."/>
            <person name="Lechner B.E."/>
            <person name="Liimatainen K."/>
            <person name="Lipzen A."/>
            <person name="Lukacs Z."/>
            <person name="Mihaltcheva S."/>
            <person name="Morgado L.N."/>
            <person name="Niskanen T."/>
            <person name="Noordeloos M.E."/>
            <person name="Ohm R.A."/>
            <person name="Ortiz-Santana B."/>
            <person name="Ovrebo C."/>
            <person name="Racz N."/>
            <person name="Riley R."/>
            <person name="Savchenko A."/>
            <person name="Shiryaev A."/>
            <person name="Soop K."/>
            <person name="Spirin V."/>
            <person name="Szebenyi C."/>
            <person name="Tomsovsky M."/>
            <person name="Tulloss R.E."/>
            <person name="Uehling J."/>
            <person name="Grigoriev I.V."/>
            <person name="Vagvolgyi C."/>
            <person name="Papp T."/>
            <person name="Martin F.M."/>
            <person name="Miettinen O."/>
            <person name="Hibbett D.S."/>
            <person name="Nagy L.G."/>
        </authorList>
    </citation>
    <scope>NUCLEOTIDE SEQUENCE [LARGE SCALE GENOMIC DNA]</scope>
    <source>
        <strain evidence="11 12">CBS 121175</strain>
    </source>
</reference>
<keyword evidence="5" id="KW-0653">Protein transport</keyword>
<dbReference type="Gene3D" id="1.10.287.1060">
    <property type="entry name" value="ESAT-6-like"/>
    <property type="match status" value="1"/>
</dbReference>
<organism evidence="11 12">
    <name type="scientific">Coprinopsis marcescibilis</name>
    <name type="common">Agaric fungus</name>
    <name type="synonym">Psathyrella marcescibilis</name>
    <dbReference type="NCBI Taxonomy" id="230819"/>
    <lineage>
        <taxon>Eukaryota</taxon>
        <taxon>Fungi</taxon>
        <taxon>Dikarya</taxon>
        <taxon>Basidiomycota</taxon>
        <taxon>Agaricomycotina</taxon>
        <taxon>Agaricomycetes</taxon>
        <taxon>Agaricomycetidae</taxon>
        <taxon>Agaricales</taxon>
        <taxon>Agaricineae</taxon>
        <taxon>Psathyrellaceae</taxon>
        <taxon>Coprinopsis</taxon>
    </lineage>
</organism>
<dbReference type="Pfam" id="PF20662">
    <property type="entry name" value="COG4_C"/>
    <property type="match status" value="1"/>
</dbReference>
<keyword evidence="12" id="KW-1185">Reference proteome</keyword>
<dbReference type="Pfam" id="PF08318">
    <property type="entry name" value="COG4_m"/>
    <property type="match status" value="1"/>
</dbReference>
<evidence type="ECO:0000256" key="7">
    <source>
        <dbReference type="ARBA" id="ARBA00023136"/>
    </source>
</evidence>
<evidence type="ECO:0000313" key="12">
    <source>
        <dbReference type="Proteomes" id="UP000307440"/>
    </source>
</evidence>